<dbReference type="EMBL" id="CP061336">
    <property type="protein sequence ID" value="QNU67420.1"/>
    <property type="molecule type" value="Genomic_DNA"/>
</dbReference>
<dbReference type="Proteomes" id="UP000306409">
    <property type="component" value="Chromosome"/>
</dbReference>
<feature type="transmembrane region" description="Helical" evidence="1">
    <location>
        <begin position="232"/>
        <end position="252"/>
    </location>
</feature>
<keyword evidence="1" id="KW-0472">Membrane</keyword>
<sequence>MLCTNTFALDNNTIKTIHKSLNIEILDDDSEKDMIVNVIKGNLNDEPSENINLGKDSKESDEYYKIYWIRDNLKKYSNIDELFKRSVVMWELLVKDSNGNAVSAVRAVKSNESWDISTGFQLKEELADFYLNPENLANILSSEKITPKQVKHARIKELYLDFYYIKAANKDYIIPFTHLYKEYNIENYKIYEANDFINIIKNQYVDPNTQIKDNQPASFGGKVNQNYLENNWAIVTIIFGTCAVFLGIVYIWKRNKKQTV</sequence>
<keyword evidence="3" id="KW-1185">Reference proteome</keyword>
<gene>
    <name evidence="2" type="ORF">EHE19_002485</name>
</gene>
<evidence type="ECO:0000313" key="2">
    <source>
        <dbReference type="EMBL" id="QNU67420.1"/>
    </source>
</evidence>
<keyword evidence="1" id="KW-1133">Transmembrane helix</keyword>
<protein>
    <submittedName>
        <fullName evidence="2">Uncharacterized protein</fullName>
    </submittedName>
</protein>
<organism evidence="2 3">
    <name type="scientific">Ruminiclostridium herbifermentans</name>
    <dbReference type="NCBI Taxonomy" id="2488810"/>
    <lineage>
        <taxon>Bacteria</taxon>
        <taxon>Bacillati</taxon>
        <taxon>Bacillota</taxon>
        <taxon>Clostridia</taxon>
        <taxon>Eubacteriales</taxon>
        <taxon>Oscillospiraceae</taxon>
        <taxon>Ruminiclostridium</taxon>
    </lineage>
</organism>
<accession>A0A7H1VPV8</accession>
<dbReference type="AlphaFoldDB" id="A0A7H1VPV8"/>
<dbReference type="KEGG" id="rher:EHE19_002485"/>
<name>A0A7H1VPV8_9FIRM</name>
<evidence type="ECO:0000313" key="3">
    <source>
        <dbReference type="Proteomes" id="UP000306409"/>
    </source>
</evidence>
<evidence type="ECO:0000256" key="1">
    <source>
        <dbReference type="SAM" id="Phobius"/>
    </source>
</evidence>
<proteinExistence type="predicted"/>
<keyword evidence="1" id="KW-0812">Transmembrane</keyword>
<reference evidence="2 3" key="1">
    <citation type="submission" date="2020-09" db="EMBL/GenBank/DDBJ databases">
        <title>Characterization and genome sequencing of Ruminiclostridium sp. nov. MA18.</title>
        <authorList>
            <person name="Rettenmaier R."/>
            <person name="Kowollik M.-L."/>
            <person name="Liebl W."/>
            <person name="Zverlov V."/>
        </authorList>
    </citation>
    <scope>NUCLEOTIDE SEQUENCE [LARGE SCALE GENOMIC DNA]</scope>
    <source>
        <strain evidence="2 3">MA18</strain>
    </source>
</reference>